<evidence type="ECO:0000313" key="2">
    <source>
        <dbReference type="Proteomes" id="UP000071859"/>
    </source>
</evidence>
<protein>
    <submittedName>
        <fullName evidence="1">Uncharacterized protein</fullName>
    </submittedName>
</protein>
<dbReference type="Proteomes" id="UP000071859">
    <property type="component" value="Unassembled WGS sequence"/>
</dbReference>
<proteinExistence type="predicted"/>
<gene>
    <name evidence="1" type="ORF">AWB78_08693</name>
</gene>
<accession>A0A158EP05</accession>
<evidence type="ECO:0000313" key="1">
    <source>
        <dbReference type="EMBL" id="SAL07697.1"/>
    </source>
</evidence>
<reference evidence="1" key="1">
    <citation type="submission" date="2016-01" db="EMBL/GenBank/DDBJ databases">
        <authorList>
            <person name="Peeters C."/>
        </authorList>
    </citation>
    <scope>NUCLEOTIDE SEQUENCE</scope>
    <source>
        <strain evidence="1">LMG 29321</strain>
    </source>
</reference>
<comment type="caution">
    <text evidence="1">The sequence shown here is derived from an EMBL/GenBank/DDBJ whole genome shotgun (WGS) entry which is preliminary data.</text>
</comment>
<name>A0A158EP05_9BURK</name>
<dbReference type="EMBL" id="FCOX02000294">
    <property type="protein sequence ID" value="SAL07697.1"/>
    <property type="molecule type" value="Genomic_DNA"/>
</dbReference>
<organism evidence="1 2">
    <name type="scientific">Caballeronia calidae</name>
    <dbReference type="NCBI Taxonomy" id="1777139"/>
    <lineage>
        <taxon>Bacteria</taxon>
        <taxon>Pseudomonadati</taxon>
        <taxon>Pseudomonadota</taxon>
        <taxon>Betaproteobacteria</taxon>
        <taxon>Burkholderiales</taxon>
        <taxon>Burkholderiaceae</taxon>
        <taxon>Caballeronia</taxon>
    </lineage>
</organism>
<sequence length="224" mass="25112">MIMQILGNGLHAFANSVADDQEQKAPTTQIVRQRIVELDLIDARVHLAHAREQRIAFEAEPLLHGTLQVGRGPAAEFLRIVQNLADDLAPRFRIAPELAFDQHRQSRCGDHEIVDRSRRRTQFRADRHRFDEHRIDLGDGQTARMALDPSLNVCLTDRVSPRLLVERHQPGCLGDTGTNEKWAAMLPCHESRPDGGVVVMSGVIVRVSPGLRRRTSCAFVHCAS</sequence>
<dbReference type="AlphaFoldDB" id="A0A158EP05"/>
<keyword evidence="2" id="KW-1185">Reference proteome</keyword>